<accession>A0A1D3CZY7</accession>
<protein>
    <submittedName>
        <fullName evidence="2">Uncharacterized protein</fullName>
    </submittedName>
</protein>
<comment type="caution">
    <text evidence="2">The sequence shown here is derived from an EMBL/GenBank/DDBJ whole genome shotgun (WGS) entry which is preliminary data.</text>
</comment>
<feature type="region of interest" description="Disordered" evidence="1">
    <location>
        <begin position="1"/>
        <end position="168"/>
    </location>
</feature>
<sequence>MTMKRQETARKKRQETARKKTQKTHLKVNYNLIIPWNHENSRGCTTLGENGEASAESSTALNSPDEEVPVKEEDIAEHGEREEESPASPSDGEKEGAVTSDAEKNKECEKEKKELEKAEEKIAEAQEELNAKEIEEESAEVTALKERADEIAQAESEEAEDEHISEEN</sequence>
<feature type="compositionally biased region" description="Basic and acidic residues" evidence="1">
    <location>
        <begin position="1"/>
        <end position="18"/>
    </location>
</feature>
<feature type="compositionally biased region" description="Basic and acidic residues" evidence="1">
    <location>
        <begin position="68"/>
        <end position="81"/>
    </location>
</feature>
<proteinExistence type="predicted"/>
<name>A0A1D3CZY7_9EIME</name>
<reference evidence="2 3" key="1">
    <citation type="journal article" date="2016" name="BMC Genomics">
        <title>Comparative genomics reveals Cyclospora cayetanensis possesses coccidia-like metabolism and invasion components but unique surface antigens.</title>
        <authorList>
            <person name="Liu S."/>
            <person name="Wang L."/>
            <person name="Zheng H."/>
            <person name="Xu Z."/>
            <person name="Roellig D.M."/>
            <person name="Li N."/>
            <person name="Frace M.A."/>
            <person name="Tang K."/>
            <person name="Arrowood M.J."/>
            <person name="Moss D.M."/>
            <person name="Zhang L."/>
            <person name="Feng Y."/>
            <person name="Xiao L."/>
        </authorList>
    </citation>
    <scope>NUCLEOTIDE SEQUENCE [LARGE SCALE GENOMIC DNA]</scope>
    <source>
        <strain evidence="2 3">CHN_HEN01</strain>
    </source>
</reference>
<keyword evidence="3" id="KW-1185">Reference proteome</keyword>
<evidence type="ECO:0000256" key="1">
    <source>
        <dbReference type="SAM" id="MobiDB-lite"/>
    </source>
</evidence>
<evidence type="ECO:0000313" key="3">
    <source>
        <dbReference type="Proteomes" id="UP000095192"/>
    </source>
</evidence>
<organism evidence="2 3">
    <name type="scientific">Cyclospora cayetanensis</name>
    <dbReference type="NCBI Taxonomy" id="88456"/>
    <lineage>
        <taxon>Eukaryota</taxon>
        <taxon>Sar</taxon>
        <taxon>Alveolata</taxon>
        <taxon>Apicomplexa</taxon>
        <taxon>Conoidasida</taxon>
        <taxon>Coccidia</taxon>
        <taxon>Eucoccidiorida</taxon>
        <taxon>Eimeriorina</taxon>
        <taxon>Eimeriidae</taxon>
        <taxon>Cyclospora</taxon>
    </lineage>
</organism>
<dbReference type="EMBL" id="JROU02001332">
    <property type="protein sequence ID" value="OEH76766.1"/>
    <property type="molecule type" value="Genomic_DNA"/>
</dbReference>
<feature type="compositionally biased region" description="Acidic residues" evidence="1">
    <location>
        <begin position="155"/>
        <end position="168"/>
    </location>
</feature>
<dbReference type="VEuPathDB" id="ToxoDB:cyc_07283"/>
<dbReference type="AlphaFoldDB" id="A0A1D3CZY7"/>
<gene>
    <name evidence="2" type="ORF">cyc_07283</name>
</gene>
<evidence type="ECO:0000313" key="2">
    <source>
        <dbReference type="EMBL" id="OEH76766.1"/>
    </source>
</evidence>
<dbReference type="InParanoid" id="A0A1D3CZY7"/>
<dbReference type="Proteomes" id="UP000095192">
    <property type="component" value="Unassembled WGS sequence"/>
</dbReference>
<feature type="compositionally biased region" description="Basic and acidic residues" evidence="1">
    <location>
        <begin position="91"/>
        <end position="133"/>
    </location>
</feature>